<reference evidence="1 2" key="1">
    <citation type="submission" date="2020-05" db="EMBL/GenBank/DDBJ databases">
        <title>Complete closed genome sequence of Defluviicoccus vanus.</title>
        <authorList>
            <person name="Bessarab I."/>
            <person name="Arumugam K."/>
            <person name="Maszenan A.M."/>
            <person name="Seviour R.J."/>
            <person name="Williams R.B."/>
        </authorList>
    </citation>
    <scope>NUCLEOTIDE SEQUENCE [LARGE SCALE GENOMIC DNA]</scope>
    <source>
        <strain evidence="1 2">Ben 114</strain>
    </source>
</reference>
<proteinExistence type="predicted"/>
<evidence type="ECO:0000313" key="2">
    <source>
        <dbReference type="Proteomes" id="UP000516369"/>
    </source>
</evidence>
<sequence>MQGEESARHRRATEDFTEDVIAVDADVEALASASLSLCSSSVQAAAVT</sequence>
<organism evidence="1 2">
    <name type="scientific">Defluviicoccus vanus</name>
    <dbReference type="NCBI Taxonomy" id="111831"/>
    <lineage>
        <taxon>Bacteria</taxon>
        <taxon>Pseudomonadati</taxon>
        <taxon>Pseudomonadota</taxon>
        <taxon>Alphaproteobacteria</taxon>
        <taxon>Rhodospirillales</taxon>
        <taxon>Rhodospirillaceae</taxon>
        <taxon>Defluviicoccus</taxon>
    </lineage>
</organism>
<keyword evidence="2" id="KW-1185">Reference proteome</keyword>
<dbReference type="KEGG" id="dvn:HQ394_17140"/>
<dbReference type="AlphaFoldDB" id="A0A7H1N4U7"/>
<dbReference type="EMBL" id="CP053923">
    <property type="protein sequence ID" value="QNT70733.1"/>
    <property type="molecule type" value="Genomic_DNA"/>
</dbReference>
<dbReference type="Proteomes" id="UP000516369">
    <property type="component" value="Chromosome"/>
</dbReference>
<gene>
    <name evidence="1" type="ORF">HQ394_17140</name>
</gene>
<evidence type="ECO:0000313" key="1">
    <source>
        <dbReference type="EMBL" id="QNT70733.1"/>
    </source>
</evidence>
<name>A0A7H1N4U7_9PROT</name>
<accession>A0A7H1N4U7</accession>
<protein>
    <submittedName>
        <fullName evidence="1">Uncharacterized protein</fullName>
    </submittedName>
</protein>